<protein>
    <recommendedName>
        <fullName evidence="1">DUF4434 domain-containing protein</fullName>
    </recommendedName>
</protein>
<feature type="domain" description="DUF4434" evidence="1">
    <location>
        <begin position="39"/>
        <end position="325"/>
    </location>
</feature>
<dbReference type="EMBL" id="FNVS01000005">
    <property type="protein sequence ID" value="SEF70735.1"/>
    <property type="molecule type" value="Genomic_DNA"/>
</dbReference>
<proteinExistence type="predicted"/>
<comment type="caution">
    <text evidence="2">The sequence shown here is derived from an EMBL/GenBank/DDBJ whole genome shotgun (WGS) entry which is preliminary data.</text>
</comment>
<organism evidence="2 3">
    <name type="scientific">Parabacteroides chinchillae</name>
    <dbReference type="NCBI Taxonomy" id="871327"/>
    <lineage>
        <taxon>Bacteria</taxon>
        <taxon>Pseudomonadati</taxon>
        <taxon>Bacteroidota</taxon>
        <taxon>Bacteroidia</taxon>
        <taxon>Bacteroidales</taxon>
        <taxon>Tannerellaceae</taxon>
        <taxon>Parabacteroides</taxon>
    </lineage>
</organism>
<name>A0A8G2BVB2_9BACT</name>
<sequence>MDRRKFIYTSGLALASACMAGKLQAFEYKRNLDIKPIMGSWFEFKHHSEIEGTYWNPQFASFTADQWKTLIKDISGLGMEYLVLLSVADNGKTLYPSKLQPMYDLACPDPLEAVLSAADECNVKFFISNDFWADYRDVNKMMTNKEVAILRAKGMEEVAEKYGHHKSFYGWYFPNESGLFRTIDETTITYVNDCSRMAHDLLPHTTTLIAPYGTKSIRLDDQYVRQLERLDVDIVAYQDEVGVRKAKAGTAGKYYEALYHAHAKAGRARLWADLEVFDFEGDVYNSPLIPSSFERIHAQLADISPFVENVLIYQYCGLMSKPGSIASIGQPRAEKLYTDYSNWLAIQKRP</sequence>
<dbReference type="RefSeq" id="WP_103982835.1">
    <property type="nucleotide sequence ID" value="NZ_FNVS01000005.1"/>
</dbReference>
<dbReference type="Proteomes" id="UP000236725">
    <property type="component" value="Unassembled WGS sequence"/>
</dbReference>
<dbReference type="PROSITE" id="PS51257">
    <property type="entry name" value="PROKAR_LIPOPROTEIN"/>
    <property type="match status" value="1"/>
</dbReference>
<keyword evidence="3" id="KW-1185">Reference proteome</keyword>
<gene>
    <name evidence="2" type="ORF">SAMN05444001_10560</name>
</gene>
<dbReference type="AlphaFoldDB" id="A0A8G2BVB2"/>
<evidence type="ECO:0000313" key="3">
    <source>
        <dbReference type="Proteomes" id="UP000236725"/>
    </source>
</evidence>
<dbReference type="Gene3D" id="3.20.20.80">
    <property type="entry name" value="Glycosidases"/>
    <property type="match status" value="1"/>
</dbReference>
<evidence type="ECO:0000259" key="1">
    <source>
        <dbReference type="Pfam" id="PF14488"/>
    </source>
</evidence>
<dbReference type="InterPro" id="IPR017853">
    <property type="entry name" value="GH"/>
</dbReference>
<reference evidence="2 3" key="1">
    <citation type="submission" date="2016-10" db="EMBL/GenBank/DDBJ databases">
        <authorList>
            <person name="Varghese N."/>
            <person name="Submissions S."/>
        </authorList>
    </citation>
    <scope>NUCLEOTIDE SEQUENCE [LARGE SCALE GENOMIC DNA]</scope>
    <source>
        <strain evidence="2 3">DSM 29073</strain>
    </source>
</reference>
<dbReference type="InterPro" id="IPR027849">
    <property type="entry name" value="DUF4434"/>
</dbReference>
<dbReference type="Pfam" id="PF14488">
    <property type="entry name" value="DUF4434"/>
    <property type="match status" value="1"/>
</dbReference>
<dbReference type="SUPFAM" id="SSF51445">
    <property type="entry name" value="(Trans)glycosidases"/>
    <property type="match status" value="1"/>
</dbReference>
<accession>A0A8G2BVB2</accession>
<evidence type="ECO:0000313" key="2">
    <source>
        <dbReference type="EMBL" id="SEF70735.1"/>
    </source>
</evidence>